<sequence>MVRSEARQNAIVGALVGDAASLGLHWIYDQKLAQTGIDENPSKVPEFIAPSAELYKRGPGYFAHGHKQAGDVTQYGAVTEVLVKSLADNGGKFNPVAFRDAMLDSFSFGGTYTGFVDGAMRGALLNLIPLKKDVAMLPWVAKGVDSADVQKVLDDVSEAVVSAALKGENLDSAKKEAVSKAKAVKDSKEYSAYAEKAAEALYKYATSTGSEDDQHPSIAQIAILVAAYADKEGLDGAISNLTHLFTTNEFSLAVGQFVKEVCSDVIVKGLDVKAAVQARTESAPAEKSLRENIQKALSEDKSESAHLAFQQKLGLPCGLHQGIPGAVHALVSSTSYVEVVRSVIKASGDSAGRLTFAAPLAAAVHGVPSDFGKKYNKYEEVKAWAKAIVQ</sequence>
<name>A0A7S3GIS4_9EUKA</name>
<accession>A0A7S3GIS4</accession>
<dbReference type="EMBL" id="HBIB01045684">
    <property type="protein sequence ID" value="CAE0267613.1"/>
    <property type="molecule type" value="Transcribed_RNA"/>
</dbReference>
<dbReference type="InterPro" id="IPR005502">
    <property type="entry name" value="Ribosyl_crysJ1"/>
</dbReference>
<evidence type="ECO:0008006" key="2">
    <source>
        <dbReference type="Google" id="ProtNLM"/>
    </source>
</evidence>
<proteinExistence type="predicted"/>
<reference evidence="1" key="1">
    <citation type="submission" date="2021-01" db="EMBL/GenBank/DDBJ databases">
        <authorList>
            <person name="Corre E."/>
            <person name="Pelletier E."/>
            <person name="Niang G."/>
            <person name="Scheremetjew M."/>
            <person name="Finn R."/>
            <person name="Kale V."/>
            <person name="Holt S."/>
            <person name="Cochrane G."/>
            <person name="Meng A."/>
            <person name="Brown T."/>
            <person name="Cohen L."/>
        </authorList>
    </citation>
    <scope>NUCLEOTIDE SEQUENCE</scope>
    <source>
        <strain evidence="1">NIES-2562</strain>
    </source>
</reference>
<dbReference type="SUPFAM" id="SSF101478">
    <property type="entry name" value="ADP-ribosylglycohydrolase"/>
    <property type="match status" value="2"/>
</dbReference>
<evidence type="ECO:0000313" key="1">
    <source>
        <dbReference type="EMBL" id="CAE0267613.1"/>
    </source>
</evidence>
<dbReference type="AlphaFoldDB" id="A0A7S3GIS4"/>
<dbReference type="Gene3D" id="1.10.4080.10">
    <property type="entry name" value="ADP-ribosylation/Crystallin J1"/>
    <property type="match status" value="1"/>
</dbReference>
<dbReference type="InterPro" id="IPR036705">
    <property type="entry name" value="Ribosyl_crysJ1_sf"/>
</dbReference>
<dbReference type="Pfam" id="PF03747">
    <property type="entry name" value="ADP_ribosyl_GH"/>
    <property type="match status" value="2"/>
</dbReference>
<organism evidence="1">
    <name type="scientific">Palpitomonas bilix</name>
    <dbReference type="NCBI Taxonomy" id="652834"/>
    <lineage>
        <taxon>Eukaryota</taxon>
        <taxon>Eukaryota incertae sedis</taxon>
    </lineage>
</organism>
<gene>
    <name evidence="1" type="ORF">PBIL07802_LOCUS29959</name>
</gene>
<protein>
    <recommendedName>
        <fullName evidence="2">ADP-ribosylglycohydrolase</fullName>
    </recommendedName>
</protein>